<keyword evidence="4" id="KW-1185">Reference proteome</keyword>
<sequence>MLIRRSGVSAGAALGTLAQAGALAVEERPDLAWHLEWEPLRSVARHGVIAASLTRELAGGLEVHPEAMRRNLADHGPSGGDPGPARPPRWPGARRGTGGSSAP</sequence>
<name>A0A9X2KHD5_9MICC</name>
<dbReference type="Gene3D" id="1.20.200.10">
    <property type="entry name" value="Fumarase/aspartase (Central domain)"/>
    <property type="match status" value="1"/>
</dbReference>
<dbReference type="EMBL" id="JANAFB010000002">
    <property type="protein sequence ID" value="MCP3424780.1"/>
    <property type="molecule type" value="Genomic_DNA"/>
</dbReference>
<dbReference type="AlphaFoldDB" id="A0A9X2KHD5"/>
<evidence type="ECO:0000313" key="4">
    <source>
        <dbReference type="Proteomes" id="UP001139502"/>
    </source>
</evidence>
<gene>
    <name evidence="3" type="ORF">NBM05_01725</name>
</gene>
<proteinExistence type="predicted"/>
<evidence type="ECO:0000256" key="1">
    <source>
        <dbReference type="ARBA" id="ARBA00023239"/>
    </source>
</evidence>
<evidence type="ECO:0000313" key="3">
    <source>
        <dbReference type="EMBL" id="MCP3424780.1"/>
    </source>
</evidence>
<dbReference type="GO" id="GO:0016829">
    <property type="term" value="F:lyase activity"/>
    <property type="evidence" value="ECO:0007669"/>
    <property type="project" value="UniProtKB-KW"/>
</dbReference>
<organism evidence="3 4">
    <name type="scientific">Rothia santali</name>
    <dbReference type="NCBI Taxonomy" id="2949643"/>
    <lineage>
        <taxon>Bacteria</taxon>
        <taxon>Bacillati</taxon>
        <taxon>Actinomycetota</taxon>
        <taxon>Actinomycetes</taxon>
        <taxon>Micrococcales</taxon>
        <taxon>Micrococcaceae</taxon>
        <taxon>Rothia</taxon>
    </lineage>
</organism>
<reference evidence="3" key="1">
    <citation type="submission" date="2022-06" db="EMBL/GenBank/DDBJ databases">
        <title>Rothia sp. isolated from sandalwood seedling.</title>
        <authorList>
            <person name="Tuikhar N."/>
            <person name="Kirdat K."/>
            <person name="Thorat V."/>
            <person name="Swetha P."/>
            <person name="Padma S."/>
            <person name="Sundararaj R."/>
            <person name="Yadav A."/>
        </authorList>
    </citation>
    <scope>NUCLEOTIDE SEQUENCE</scope>
    <source>
        <strain evidence="3">AR01</strain>
    </source>
</reference>
<protein>
    <submittedName>
        <fullName evidence="3">Uncharacterized protein</fullName>
    </submittedName>
</protein>
<keyword evidence="1" id="KW-0456">Lyase</keyword>
<dbReference type="SUPFAM" id="SSF48557">
    <property type="entry name" value="L-aspartase-like"/>
    <property type="match status" value="1"/>
</dbReference>
<dbReference type="Proteomes" id="UP001139502">
    <property type="component" value="Unassembled WGS sequence"/>
</dbReference>
<accession>A0A9X2KHD5</accession>
<dbReference type="InterPro" id="IPR008948">
    <property type="entry name" value="L-Aspartase-like"/>
</dbReference>
<comment type="caution">
    <text evidence="3">The sequence shown here is derived from an EMBL/GenBank/DDBJ whole genome shotgun (WGS) entry which is preliminary data.</text>
</comment>
<feature type="region of interest" description="Disordered" evidence="2">
    <location>
        <begin position="70"/>
        <end position="103"/>
    </location>
</feature>
<evidence type="ECO:0000256" key="2">
    <source>
        <dbReference type="SAM" id="MobiDB-lite"/>
    </source>
</evidence>